<keyword evidence="2" id="KW-1185">Reference proteome</keyword>
<proteinExistence type="predicted"/>
<dbReference type="EMBL" id="ASPP01026354">
    <property type="protein sequence ID" value="ETO07235.1"/>
    <property type="molecule type" value="Genomic_DNA"/>
</dbReference>
<organism evidence="1 2">
    <name type="scientific">Reticulomyxa filosa</name>
    <dbReference type="NCBI Taxonomy" id="46433"/>
    <lineage>
        <taxon>Eukaryota</taxon>
        <taxon>Sar</taxon>
        <taxon>Rhizaria</taxon>
        <taxon>Retaria</taxon>
        <taxon>Foraminifera</taxon>
        <taxon>Monothalamids</taxon>
        <taxon>Reticulomyxidae</taxon>
        <taxon>Reticulomyxa</taxon>
    </lineage>
</organism>
<reference evidence="1 2" key="1">
    <citation type="journal article" date="2013" name="Curr. Biol.">
        <title>The Genome of the Foraminiferan Reticulomyxa filosa.</title>
        <authorList>
            <person name="Glockner G."/>
            <person name="Hulsmann N."/>
            <person name="Schleicher M."/>
            <person name="Noegel A.A."/>
            <person name="Eichinger L."/>
            <person name="Gallinger C."/>
            <person name="Pawlowski J."/>
            <person name="Sierra R."/>
            <person name="Euteneuer U."/>
            <person name="Pillet L."/>
            <person name="Moustafa A."/>
            <person name="Platzer M."/>
            <person name="Groth M."/>
            <person name="Szafranski K."/>
            <person name="Schliwa M."/>
        </authorList>
    </citation>
    <scope>NUCLEOTIDE SEQUENCE [LARGE SCALE GENOMIC DNA]</scope>
</reference>
<dbReference type="Proteomes" id="UP000023152">
    <property type="component" value="Unassembled WGS sequence"/>
</dbReference>
<gene>
    <name evidence="1" type="ORF">RFI_30158</name>
</gene>
<name>X6M2L8_RETFI</name>
<accession>X6M2L8</accession>
<comment type="caution">
    <text evidence="1">The sequence shown here is derived from an EMBL/GenBank/DDBJ whole genome shotgun (WGS) entry which is preliminary data.</text>
</comment>
<dbReference type="AlphaFoldDB" id="X6M2L8"/>
<evidence type="ECO:0000313" key="1">
    <source>
        <dbReference type="EMBL" id="ETO07235.1"/>
    </source>
</evidence>
<evidence type="ECO:0000313" key="2">
    <source>
        <dbReference type="Proteomes" id="UP000023152"/>
    </source>
</evidence>
<protein>
    <submittedName>
        <fullName evidence="1">Uncharacterized protein</fullName>
    </submittedName>
</protein>
<sequence length="194" mass="22574">MTEMLQFLVNKCRQTLHLKGFELYGSMRESERAIEWAKAIAKKYYHNLIGQFQFEDSVKYALNVVGCWKSNIENKAKWTDHRSGDSKTIATSNDIENDMLNIGTKVNSHAQFCVRNKVVIDVWNLEGRSPGINLHFSFQLGTMGSMLRVLLLLCNYYLEFIFSQICLTASKNFLFQVLLKENRKGWKYAKIRKN</sequence>